<dbReference type="InterPro" id="IPR014729">
    <property type="entry name" value="Rossmann-like_a/b/a_fold"/>
</dbReference>
<dbReference type="EMBL" id="JFZT01000039">
    <property type="protein sequence ID" value="EZQ06750.1"/>
    <property type="molecule type" value="Genomic_DNA"/>
</dbReference>
<evidence type="ECO:0000259" key="2">
    <source>
        <dbReference type="Pfam" id="PF00582"/>
    </source>
</evidence>
<dbReference type="InterPro" id="IPR006015">
    <property type="entry name" value="Universal_stress_UspA"/>
</dbReference>
<reference evidence="3 4" key="1">
    <citation type="submission" date="2014-03" db="EMBL/GenBank/DDBJ databases">
        <title>Draft genome sequence of the novel thermoacidophilic archaea Acidianus copahuensis ALE1 strain, isolated from Copahue volcanic area in Neuquen Argentina.</title>
        <authorList>
            <person name="Urbieta M.S."/>
            <person name="Rascovan N."/>
            <person name="Castro C."/>
            <person name="Revale S."/>
            <person name="Giaveno M.A."/>
            <person name="Vazquez M.P."/>
            <person name="Donati E.R."/>
        </authorList>
    </citation>
    <scope>NUCLEOTIDE SEQUENCE [LARGE SCALE GENOMIC DNA]</scope>
    <source>
        <strain evidence="3 4">ALE1</strain>
    </source>
</reference>
<dbReference type="RefSeq" id="WP_048099278.1">
    <property type="nucleotide sequence ID" value="NZ_JFZT01000039.1"/>
</dbReference>
<dbReference type="SUPFAM" id="SSF52402">
    <property type="entry name" value="Adenine nucleotide alpha hydrolases-like"/>
    <property type="match status" value="1"/>
</dbReference>
<dbReference type="Proteomes" id="UP000024332">
    <property type="component" value="Unassembled WGS sequence"/>
</dbReference>
<evidence type="ECO:0000256" key="1">
    <source>
        <dbReference type="ARBA" id="ARBA00008791"/>
    </source>
</evidence>
<dbReference type="PANTHER" id="PTHR46268">
    <property type="entry name" value="STRESS RESPONSE PROTEIN NHAX"/>
    <property type="match status" value="1"/>
</dbReference>
<dbReference type="OrthoDB" id="105697at2157"/>
<dbReference type="PRINTS" id="PR01438">
    <property type="entry name" value="UNVRSLSTRESS"/>
</dbReference>
<protein>
    <submittedName>
        <fullName evidence="3">Universal stress protein UspA</fullName>
    </submittedName>
</protein>
<evidence type="ECO:0000313" key="4">
    <source>
        <dbReference type="Proteomes" id="UP000024332"/>
    </source>
</evidence>
<feature type="domain" description="UspA" evidence="2">
    <location>
        <begin position="1"/>
        <end position="140"/>
    </location>
</feature>
<dbReference type="AlphaFoldDB" id="A0A031LPR8"/>
<organism evidence="3 4">
    <name type="scientific">Candidatus Acidianus copahuensis</name>
    <dbReference type="NCBI Taxonomy" id="1160895"/>
    <lineage>
        <taxon>Archaea</taxon>
        <taxon>Thermoproteota</taxon>
        <taxon>Thermoprotei</taxon>
        <taxon>Sulfolobales</taxon>
        <taxon>Sulfolobaceae</taxon>
        <taxon>Acidianus</taxon>
    </lineage>
</organism>
<dbReference type="STRING" id="1160895.CM19_04975"/>
<gene>
    <name evidence="3" type="ORF">CM19_04975</name>
</gene>
<evidence type="ECO:0000313" key="3">
    <source>
        <dbReference type="EMBL" id="EZQ06750.1"/>
    </source>
</evidence>
<proteinExistence type="inferred from homology"/>
<keyword evidence="4" id="KW-1185">Reference proteome</keyword>
<comment type="similarity">
    <text evidence="1">Belongs to the universal stress protein A family.</text>
</comment>
<comment type="caution">
    <text evidence="3">The sequence shown here is derived from an EMBL/GenBank/DDBJ whole genome shotgun (WGS) entry which is preliminary data.</text>
</comment>
<name>A0A031LPR8_9CREN</name>
<dbReference type="PANTHER" id="PTHR46268:SF25">
    <property type="entry name" value="USPA DOMAIN PROTEIN"/>
    <property type="match status" value="1"/>
</dbReference>
<dbReference type="Gene3D" id="3.40.50.620">
    <property type="entry name" value="HUPs"/>
    <property type="match status" value="1"/>
</dbReference>
<dbReference type="Pfam" id="PF00582">
    <property type="entry name" value="Usp"/>
    <property type="match status" value="1"/>
</dbReference>
<dbReference type="InterPro" id="IPR006016">
    <property type="entry name" value="UspA"/>
</dbReference>
<dbReference type="CDD" id="cd00293">
    <property type="entry name" value="USP-like"/>
    <property type="match status" value="1"/>
</dbReference>
<accession>A0A031LPR8</accession>
<sequence>MFDVILVAYDGSENSKRALDLGIDLAKKYSAKLYVIEAVDVTVFENVGILPPLSAVEDMEKKAKKDIDQAIQLASNNGVQAKGEVLEGEPSESILGYSKEVNASIIVIGSRGLSRFRKALLGSVSTRVLNESRVPVMIVK</sequence>